<dbReference type="AlphaFoldDB" id="A0A183KFG7"/>
<evidence type="ECO:0000313" key="2">
    <source>
        <dbReference type="EMBL" id="VDP53967.1"/>
    </source>
</evidence>
<keyword evidence="1" id="KW-0472">Membrane</keyword>
<feature type="transmembrane region" description="Helical" evidence="1">
    <location>
        <begin position="233"/>
        <end position="253"/>
    </location>
</feature>
<dbReference type="WBParaSite" id="SCUD_0001376401-mRNA-1">
    <property type="protein sequence ID" value="SCUD_0001376401-mRNA-1"/>
    <property type="gene ID" value="SCUD_0001376401"/>
</dbReference>
<gene>
    <name evidence="2" type="ORF">SCUD_LOCUS13761</name>
</gene>
<evidence type="ECO:0000313" key="3">
    <source>
        <dbReference type="Proteomes" id="UP000279833"/>
    </source>
</evidence>
<feature type="transmembrane region" description="Helical" evidence="1">
    <location>
        <begin position="71"/>
        <end position="90"/>
    </location>
</feature>
<keyword evidence="1" id="KW-1133">Transmembrane helix</keyword>
<protein>
    <submittedName>
        <fullName evidence="4">Sulfate_transp domain-containing protein</fullName>
    </submittedName>
</protein>
<dbReference type="EMBL" id="UZAK01036129">
    <property type="protein sequence ID" value="VDP53967.1"/>
    <property type="molecule type" value="Genomic_DNA"/>
</dbReference>
<sequence length="254" mass="27301">MFLGFKYADLALPIRSFTSSSDPPCPTMMLPKYVKVFTSSKSSLSVVIGLVHSVLYRRILLFPLCILRPTAAEAAATLIVISCICCCVWDRRARSPAKSRSSSCILDVHCIPFFPSDVDVFMIQSITRRKRKGEIAAASAFSVSAGTLSGPAALPLLICLMTMLISSIVGGPTLIGVSVGAASMFGVFSGAGRFKSSLKCSTHLFRSSSMLMITLPSLLFTSPSGLRRFLESFFVMLYSCPMFPSLAAFSTVVA</sequence>
<keyword evidence="3" id="KW-1185">Reference proteome</keyword>
<reference evidence="2 3" key="2">
    <citation type="submission" date="2018-11" db="EMBL/GenBank/DDBJ databases">
        <authorList>
            <consortium name="Pathogen Informatics"/>
        </authorList>
    </citation>
    <scope>NUCLEOTIDE SEQUENCE [LARGE SCALE GENOMIC DNA]</scope>
    <source>
        <strain evidence="2">Dakar</strain>
        <strain evidence="3">Dakar, Senegal</strain>
    </source>
</reference>
<evidence type="ECO:0000313" key="4">
    <source>
        <dbReference type="WBParaSite" id="SCUD_0001376401-mRNA-1"/>
    </source>
</evidence>
<feature type="transmembrane region" description="Helical" evidence="1">
    <location>
        <begin position="204"/>
        <end position="221"/>
    </location>
</feature>
<feature type="transmembrane region" description="Helical" evidence="1">
    <location>
        <begin position="174"/>
        <end position="192"/>
    </location>
</feature>
<reference evidence="4" key="1">
    <citation type="submission" date="2016-06" db="UniProtKB">
        <authorList>
            <consortium name="WormBaseParasite"/>
        </authorList>
    </citation>
    <scope>IDENTIFICATION</scope>
</reference>
<proteinExistence type="predicted"/>
<accession>A0A183KFG7</accession>
<keyword evidence="1" id="KW-0812">Transmembrane</keyword>
<feature type="transmembrane region" description="Helical" evidence="1">
    <location>
        <begin position="135"/>
        <end position="168"/>
    </location>
</feature>
<organism evidence="4">
    <name type="scientific">Schistosoma curassoni</name>
    <dbReference type="NCBI Taxonomy" id="6186"/>
    <lineage>
        <taxon>Eukaryota</taxon>
        <taxon>Metazoa</taxon>
        <taxon>Spiralia</taxon>
        <taxon>Lophotrochozoa</taxon>
        <taxon>Platyhelminthes</taxon>
        <taxon>Trematoda</taxon>
        <taxon>Digenea</taxon>
        <taxon>Strigeidida</taxon>
        <taxon>Schistosomatoidea</taxon>
        <taxon>Schistosomatidae</taxon>
        <taxon>Schistosoma</taxon>
    </lineage>
</organism>
<evidence type="ECO:0000256" key="1">
    <source>
        <dbReference type="SAM" id="Phobius"/>
    </source>
</evidence>
<name>A0A183KFG7_9TREM</name>
<dbReference type="Proteomes" id="UP000279833">
    <property type="component" value="Unassembled WGS sequence"/>
</dbReference>